<proteinExistence type="predicted"/>
<dbReference type="PANTHER" id="PTHR11106">
    <property type="entry name" value="GANGLIOSIDE INDUCED DIFFERENTIATION ASSOCIATED PROTEIN 2-RELATED"/>
    <property type="match status" value="1"/>
</dbReference>
<feature type="compositionally biased region" description="Low complexity" evidence="1">
    <location>
        <begin position="61"/>
        <end position="82"/>
    </location>
</feature>
<dbReference type="InterPro" id="IPR002589">
    <property type="entry name" value="Macro_dom"/>
</dbReference>
<feature type="non-terminal residue" evidence="3">
    <location>
        <position position="1"/>
    </location>
</feature>
<comment type="caution">
    <text evidence="3">The sequence shown here is derived from an EMBL/GenBank/DDBJ whole genome shotgun (WGS) entry which is preliminary data.</text>
</comment>
<keyword evidence="4" id="KW-1185">Reference proteome</keyword>
<protein>
    <recommendedName>
        <fullName evidence="2">Macro domain-containing protein</fullName>
    </recommendedName>
</protein>
<feature type="compositionally biased region" description="Low complexity" evidence="1">
    <location>
        <begin position="35"/>
        <end position="45"/>
    </location>
</feature>
<dbReference type="STRING" id="106004.A0A1Y2F3P5"/>
<feature type="compositionally biased region" description="Low complexity" evidence="1">
    <location>
        <begin position="300"/>
        <end position="313"/>
    </location>
</feature>
<feature type="compositionally biased region" description="Polar residues" evidence="1">
    <location>
        <begin position="1"/>
        <end position="17"/>
    </location>
</feature>
<dbReference type="EMBL" id="MCGR01000029">
    <property type="protein sequence ID" value="ORY78489.1"/>
    <property type="molecule type" value="Genomic_DNA"/>
</dbReference>
<dbReference type="Proteomes" id="UP000193467">
    <property type="component" value="Unassembled WGS sequence"/>
</dbReference>
<dbReference type="PANTHER" id="PTHR11106:SF27">
    <property type="entry name" value="MACRO DOMAIN-CONTAINING PROTEIN"/>
    <property type="match status" value="1"/>
</dbReference>
<evidence type="ECO:0000313" key="4">
    <source>
        <dbReference type="Proteomes" id="UP000193467"/>
    </source>
</evidence>
<feature type="domain" description="Macro" evidence="2">
    <location>
        <begin position="112"/>
        <end position="294"/>
    </location>
</feature>
<dbReference type="AlphaFoldDB" id="A0A1Y2F3P5"/>
<accession>A0A1Y2F3P5</accession>
<gene>
    <name evidence="3" type="ORF">BCR35DRAFT_305131</name>
</gene>
<sequence>MSSVPDQAAPTTSSSKRPASPAPDDSNSKARFNELSPTTSTSTDAPPAPLAEMGNSDSKPTESAPAAAGEPAPPADSAESTTESTRTPGIDPQQLDSLATLYSQGKLEGGEASAFEHVAALNDKVVLWRGDITTLAVDCIVNAANKSLLGGGGVDGAIHSAAGPGLYDECALLDGAETGEVKLTTGHDLPAKHVAHAVGPIYSRNRKEWSEEMLRSCYRGTLELAVEKELRTIAFSGISTGIYGYPLDDATRTALDEVRKFLEGPSGSKIDIIIFTVFRQIDVDSYVEFLPEFFPPAPAPTTSTTEPSSDATTRPGPAPIEIEPTPPSAGADSSDLVESNSVKDESTTAISVDEGSKKPVGVPKALASVKLGSEVEENNVETVVGDLPVEEK</sequence>
<dbReference type="CDD" id="cd02908">
    <property type="entry name" value="Macro_OAADPr_deacetylase"/>
    <property type="match status" value="1"/>
</dbReference>
<dbReference type="Gene3D" id="3.40.220.10">
    <property type="entry name" value="Leucine Aminopeptidase, subunit E, domain 1"/>
    <property type="match status" value="1"/>
</dbReference>
<dbReference type="InParanoid" id="A0A1Y2F3P5"/>
<organism evidence="3 4">
    <name type="scientific">Leucosporidium creatinivorum</name>
    <dbReference type="NCBI Taxonomy" id="106004"/>
    <lineage>
        <taxon>Eukaryota</taxon>
        <taxon>Fungi</taxon>
        <taxon>Dikarya</taxon>
        <taxon>Basidiomycota</taxon>
        <taxon>Pucciniomycotina</taxon>
        <taxon>Microbotryomycetes</taxon>
        <taxon>Leucosporidiales</taxon>
        <taxon>Leucosporidium</taxon>
    </lineage>
</organism>
<evidence type="ECO:0000313" key="3">
    <source>
        <dbReference type="EMBL" id="ORY78489.1"/>
    </source>
</evidence>
<dbReference type="SMART" id="SM00506">
    <property type="entry name" value="A1pp"/>
    <property type="match status" value="1"/>
</dbReference>
<dbReference type="InterPro" id="IPR043472">
    <property type="entry name" value="Macro_dom-like"/>
</dbReference>
<dbReference type="SUPFAM" id="SSF52949">
    <property type="entry name" value="Macro domain-like"/>
    <property type="match status" value="1"/>
</dbReference>
<dbReference type="Pfam" id="PF01661">
    <property type="entry name" value="Macro"/>
    <property type="match status" value="1"/>
</dbReference>
<evidence type="ECO:0000259" key="2">
    <source>
        <dbReference type="PROSITE" id="PS51154"/>
    </source>
</evidence>
<evidence type="ECO:0000256" key="1">
    <source>
        <dbReference type="SAM" id="MobiDB-lite"/>
    </source>
</evidence>
<name>A0A1Y2F3P5_9BASI</name>
<dbReference type="OrthoDB" id="6077599at2759"/>
<reference evidence="3 4" key="1">
    <citation type="submission" date="2016-07" db="EMBL/GenBank/DDBJ databases">
        <title>Pervasive Adenine N6-methylation of Active Genes in Fungi.</title>
        <authorList>
            <consortium name="DOE Joint Genome Institute"/>
            <person name="Mondo S.J."/>
            <person name="Dannebaum R.O."/>
            <person name="Kuo R.C."/>
            <person name="Labutti K."/>
            <person name="Haridas S."/>
            <person name="Kuo A."/>
            <person name="Salamov A."/>
            <person name="Ahrendt S.R."/>
            <person name="Lipzen A."/>
            <person name="Sullivan W."/>
            <person name="Andreopoulos W.B."/>
            <person name="Clum A."/>
            <person name="Lindquist E."/>
            <person name="Daum C."/>
            <person name="Ramamoorthy G.K."/>
            <person name="Gryganskyi A."/>
            <person name="Culley D."/>
            <person name="Magnuson J.K."/>
            <person name="James T.Y."/>
            <person name="O'Malley M.A."/>
            <person name="Stajich J.E."/>
            <person name="Spatafora J.W."/>
            <person name="Visel A."/>
            <person name="Grigoriev I.V."/>
        </authorList>
    </citation>
    <scope>NUCLEOTIDE SEQUENCE [LARGE SCALE GENOMIC DNA]</scope>
    <source>
        <strain evidence="3 4">62-1032</strain>
    </source>
</reference>
<feature type="region of interest" description="Disordered" evidence="1">
    <location>
        <begin position="1"/>
        <end position="94"/>
    </location>
</feature>
<dbReference type="PROSITE" id="PS51154">
    <property type="entry name" value="MACRO"/>
    <property type="match status" value="1"/>
</dbReference>
<feature type="region of interest" description="Disordered" evidence="1">
    <location>
        <begin position="296"/>
        <end position="360"/>
    </location>
</feature>